<sequence length="272" mass="31396">MNRLKLATTIGLGFLLSGCFEGRKNTEQLCAENPALRCELLNMDDGQCRVPRTDLVWHRFEVLKDPSDINKIREYHFLADYKKCLTLAAQIQPMDQNNRKEKRFTSQMHVTDDQVRLINELKQSTSPQALYFLWSQEGDEQAQRQFLQLEGTQALESAEMQYALATFYTSRDAEKTLYLLNRSLELADGKQPNIDAIKTLASINFQQNRKELAYIWALVASHFDVKTASANNRQLMYGFSEDKYQQLSDIADKVHNAIEDGKYTTSMIPQYE</sequence>
<accession>A0A1C7F985</accession>
<name>A0A1C7F985_9VIBR</name>
<dbReference type="Pfam" id="PF11207">
    <property type="entry name" value="DUF2989"/>
    <property type="match status" value="1"/>
</dbReference>
<gene>
    <name evidence="1" type="ORF">VSVS05_00772</name>
</gene>
<dbReference type="Proteomes" id="UP000092528">
    <property type="component" value="Chromosome 1"/>
</dbReference>
<dbReference type="EMBL" id="CP016414">
    <property type="protein sequence ID" value="ANU35904.1"/>
    <property type="molecule type" value="Genomic_DNA"/>
</dbReference>
<evidence type="ECO:0000313" key="1">
    <source>
        <dbReference type="EMBL" id="ANU35904.1"/>
    </source>
</evidence>
<evidence type="ECO:0000313" key="2">
    <source>
        <dbReference type="Proteomes" id="UP000092528"/>
    </source>
</evidence>
<protein>
    <recommendedName>
        <fullName evidence="3">DUF2989 domain-containing protein</fullName>
    </recommendedName>
</protein>
<dbReference type="STRING" id="45658.VSVS12_02208"/>
<dbReference type="RefSeq" id="WP_065545155.1">
    <property type="nucleotide sequence ID" value="NZ_CP016414.1"/>
</dbReference>
<organism evidence="1 2">
    <name type="scientific">Vibrio scophthalmi</name>
    <dbReference type="NCBI Taxonomy" id="45658"/>
    <lineage>
        <taxon>Bacteria</taxon>
        <taxon>Pseudomonadati</taxon>
        <taxon>Pseudomonadota</taxon>
        <taxon>Gammaproteobacteria</taxon>
        <taxon>Vibrionales</taxon>
        <taxon>Vibrionaceae</taxon>
        <taxon>Vibrio</taxon>
    </lineage>
</organism>
<dbReference type="PATRIC" id="fig|45658.7.peg.735"/>
<proteinExistence type="predicted"/>
<dbReference type="InterPro" id="IPR021372">
    <property type="entry name" value="DUF2989"/>
</dbReference>
<dbReference type="PROSITE" id="PS51257">
    <property type="entry name" value="PROKAR_LIPOPROTEIN"/>
    <property type="match status" value="1"/>
</dbReference>
<dbReference type="AlphaFoldDB" id="A0A1C7F985"/>
<evidence type="ECO:0008006" key="3">
    <source>
        <dbReference type="Google" id="ProtNLM"/>
    </source>
</evidence>
<dbReference type="GeneID" id="96871229"/>
<reference evidence="1 2" key="1">
    <citation type="submission" date="2016-07" db="EMBL/GenBank/DDBJ databases">
        <title>Genome sequencing of Vibrio scophthalmi strain VS-05, an isolated from Paralichthys olivaceus.</title>
        <authorList>
            <person name="Han H.-J."/>
        </authorList>
    </citation>
    <scope>NUCLEOTIDE SEQUENCE [LARGE SCALE GENOMIC DNA]</scope>
    <source>
        <strain evidence="1 2">VS-05</strain>
    </source>
</reference>
<keyword evidence="2" id="KW-1185">Reference proteome</keyword>